<evidence type="ECO:0000313" key="2">
    <source>
        <dbReference type="WBParaSite" id="GPLIN_000349700"/>
    </source>
</evidence>
<evidence type="ECO:0000313" key="1">
    <source>
        <dbReference type="Proteomes" id="UP000050741"/>
    </source>
</evidence>
<dbReference type="WBParaSite" id="GPLIN_000349700">
    <property type="protein sequence ID" value="GPLIN_000349700"/>
    <property type="gene ID" value="GPLIN_000349700"/>
</dbReference>
<proteinExistence type="predicted"/>
<keyword evidence="1" id="KW-1185">Reference proteome</keyword>
<dbReference type="AlphaFoldDB" id="A0A183BSB1"/>
<name>A0A183BSB1_GLOPA</name>
<accession>A0A183BSB1</accession>
<reference evidence="1" key="1">
    <citation type="submission" date="2014-05" db="EMBL/GenBank/DDBJ databases">
        <title>The genome and life-stage specific transcriptomes of Globodera pallida elucidate key aspects of plant parasitism by a cyst nematode.</title>
        <authorList>
            <person name="Cotton J.A."/>
            <person name="Lilley C.J."/>
            <person name="Jones L.M."/>
            <person name="Kikuchi T."/>
            <person name="Reid A.J."/>
            <person name="Thorpe P."/>
            <person name="Tsai I.J."/>
            <person name="Beasley H."/>
            <person name="Blok V."/>
            <person name="Cock P.J.A."/>
            <person name="Van den Akker S.E."/>
            <person name="Holroyd N."/>
            <person name="Hunt M."/>
            <person name="Mantelin S."/>
            <person name="Naghra H."/>
            <person name="Pain A."/>
            <person name="Palomares-Rius J.E."/>
            <person name="Zarowiecki M."/>
            <person name="Berriman M."/>
            <person name="Jones J.T."/>
            <person name="Urwin P.E."/>
        </authorList>
    </citation>
    <scope>NUCLEOTIDE SEQUENCE [LARGE SCALE GENOMIC DNA]</scope>
    <source>
        <strain evidence="1">Lindley</strain>
    </source>
</reference>
<reference evidence="2" key="2">
    <citation type="submission" date="2016-06" db="UniProtKB">
        <authorList>
            <consortium name="WormBaseParasite"/>
        </authorList>
    </citation>
    <scope>IDENTIFICATION</scope>
</reference>
<organism evidence="1 2">
    <name type="scientific">Globodera pallida</name>
    <name type="common">Potato cyst nematode worm</name>
    <name type="synonym">Heterodera pallida</name>
    <dbReference type="NCBI Taxonomy" id="36090"/>
    <lineage>
        <taxon>Eukaryota</taxon>
        <taxon>Metazoa</taxon>
        <taxon>Ecdysozoa</taxon>
        <taxon>Nematoda</taxon>
        <taxon>Chromadorea</taxon>
        <taxon>Rhabditida</taxon>
        <taxon>Tylenchina</taxon>
        <taxon>Tylenchomorpha</taxon>
        <taxon>Tylenchoidea</taxon>
        <taxon>Heteroderidae</taxon>
        <taxon>Heteroderinae</taxon>
        <taxon>Globodera</taxon>
    </lineage>
</organism>
<protein>
    <submittedName>
        <fullName evidence="2">Uncharacterized protein</fullName>
    </submittedName>
</protein>
<sequence>MQFTATISFCSLNSPSNLLLRGSSATAAQKMKGIGPAGNASSNSATNIQRQRPIQIEEIVVQTVAESIRALGKSPKIRFGFVASDTLPFALDIDVNGILKLINKRKKNVSYNAENVIYSLRMRKNERVNEILFEIVEESSELRGQMLQDLLQVNMQNKWRELNFLFTFARLYRKLRIVLEWTNVGESNWQLKIHEDLLVCLNTLSKEIWKEIVVTCTDIKYNMALKWLENLYQLEVKKCKMAMEHSKMPVKAMTMLGVMRQIRDELAKSDFDKITMLKLSEERANGLEIVEKSLALLNAKIESFIIRQRKELWDVHEFCKKLMESGTNTLNP</sequence>
<dbReference type="Proteomes" id="UP000050741">
    <property type="component" value="Unassembled WGS sequence"/>
</dbReference>